<sequence>MKKSLILLFVIVGILFSSTTKEERVQQRVDELKKPLYNPFVENYILHEIKQLREENRNLKVELHETLAKKEIQMSNNVVNYATSTINNMFYIIAAATSLLVIVGWTSIKDTNEKVKNMIDEKTSKIIEEYEERLLNFERDLESRSKQVKRNQYEIEVTNTIHSLWLRASQESTPSGKVEIYDEILNIRPDEVEALAYKADAVLDMGEANWALNLTNQALEIDDSYANAYYQRAKIYAVLGQDENAILDLEKSIELNEQYVKEIENEQEFESLVKHEKVQKILKLKATA</sequence>
<evidence type="ECO:0000256" key="4">
    <source>
        <dbReference type="SAM" id="Phobius"/>
    </source>
</evidence>
<dbReference type="InterPro" id="IPR050498">
    <property type="entry name" value="Ycf3"/>
</dbReference>
<dbReference type="KEGG" id="hbv:ABIV_2574"/>
<feature type="repeat" description="TPR" evidence="3">
    <location>
        <begin position="226"/>
        <end position="259"/>
    </location>
</feature>
<evidence type="ECO:0000313" key="8">
    <source>
        <dbReference type="Proteomes" id="UP000289193"/>
    </source>
</evidence>
<dbReference type="SUPFAM" id="SSF48452">
    <property type="entry name" value="TPR-like"/>
    <property type="match status" value="1"/>
</dbReference>
<dbReference type="AlphaFoldDB" id="A0AAX2A8N3"/>
<reference evidence="6 8" key="1">
    <citation type="submission" date="2017-10" db="EMBL/GenBank/DDBJ databases">
        <title>Genomics of the genus Arcobacter.</title>
        <authorList>
            <person name="Perez-Cataluna A."/>
            <person name="Figueras M.J."/>
        </authorList>
    </citation>
    <scope>NUCLEOTIDE SEQUENCE [LARGE SCALE GENOMIC DNA]</scope>
    <source>
        <strain evidence="6 8">CECT 7835</strain>
    </source>
</reference>
<feature type="transmembrane region" description="Helical" evidence="4">
    <location>
        <begin position="89"/>
        <end position="108"/>
    </location>
</feature>
<evidence type="ECO:0000313" key="6">
    <source>
        <dbReference type="EMBL" id="RXK09854.1"/>
    </source>
</evidence>
<reference evidence="5 7" key="2">
    <citation type="submission" date="2018-07" db="EMBL/GenBank/DDBJ databases">
        <title>Complete genome of the Arcobacter bivalviorum type strain LMG 26154.</title>
        <authorList>
            <person name="Miller W.G."/>
            <person name="Yee E."/>
            <person name="Bono J.L."/>
        </authorList>
    </citation>
    <scope>NUCLEOTIDE SEQUENCE [LARGE SCALE GENOMIC DNA]</scope>
    <source>
        <strain evidence="5 7">LMG 26154</strain>
    </source>
</reference>
<keyword evidence="1" id="KW-0677">Repeat</keyword>
<dbReference type="SMART" id="SM00028">
    <property type="entry name" value="TPR"/>
    <property type="match status" value="2"/>
</dbReference>
<evidence type="ECO:0000256" key="3">
    <source>
        <dbReference type="PROSITE-ProRule" id="PRU00339"/>
    </source>
</evidence>
<gene>
    <name evidence="5" type="ORF">ABIV_2574</name>
    <name evidence="6" type="ORF">CRV05_08980</name>
</gene>
<dbReference type="RefSeq" id="WP_114840319.1">
    <property type="nucleotide sequence ID" value="NZ_CP031217.1"/>
</dbReference>
<dbReference type="Gene3D" id="1.25.40.10">
    <property type="entry name" value="Tetratricopeptide repeat domain"/>
    <property type="match status" value="1"/>
</dbReference>
<dbReference type="NCBIfam" id="NF047558">
    <property type="entry name" value="TPR_END_plus"/>
    <property type="match status" value="1"/>
</dbReference>
<dbReference type="InterPro" id="IPR011990">
    <property type="entry name" value="TPR-like_helical_dom_sf"/>
</dbReference>
<evidence type="ECO:0000313" key="5">
    <source>
        <dbReference type="EMBL" id="AXH13540.1"/>
    </source>
</evidence>
<evidence type="ECO:0000256" key="2">
    <source>
        <dbReference type="ARBA" id="ARBA00022803"/>
    </source>
</evidence>
<accession>A0AAX2A8N3</accession>
<dbReference type="EMBL" id="CP031217">
    <property type="protein sequence ID" value="AXH13540.1"/>
    <property type="molecule type" value="Genomic_DNA"/>
</dbReference>
<dbReference type="PROSITE" id="PS50005">
    <property type="entry name" value="TPR"/>
    <property type="match status" value="1"/>
</dbReference>
<dbReference type="PANTHER" id="PTHR44858:SF1">
    <property type="entry name" value="UDP-N-ACETYLGLUCOSAMINE--PEPTIDE N-ACETYLGLUCOSAMINYLTRANSFERASE SPINDLY-RELATED"/>
    <property type="match status" value="1"/>
</dbReference>
<keyword evidence="4" id="KW-0812">Transmembrane</keyword>
<proteinExistence type="predicted"/>
<keyword evidence="2 3" id="KW-0802">TPR repeat</keyword>
<name>A0AAX2A8N3_9BACT</name>
<dbReference type="EMBL" id="PDKM01000004">
    <property type="protein sequence ID" value="RXK09854.1"/>
    <property type="molecule type" value="Genomic_DNA"/>
</dbReference>
<keyword evidence="8" id="KW-1185">Reference proteome</keyword>
<evidence type="ECO:0000256" key="1">
    <source>
        <dbReference type="ARBA" id="ARBA00022737"/>
    </source>
</evidence>
<dbReference type="Proteomes" id="UP000289193">
    <property type="component" value="Unassembled WGS sequence"/>
</dbReference>
<evidence type="ECO:0000313" key="7">
    <source>
        <dbReference type="Proteomes" id="UP000253850"/>
    </source>
</evidence>
<dbReference type="Proteomes" id="UP000253850">
    <property type="component" value="Chromosome"/>
</dbReference>
<organism evidence="6 8">
    <name type="scientific">Halarcobacter bivalviorum</name>
    <dbReference type="NCBI Taxonomy" id="663364"/>
    <lineage>
        <taxon>Bacteria</taxon>
        <taxon>Pseudomonadati</taxon>
        <taxon>Campylobacterota</taxon>
        <taxon>Epsilonproteobacteria</taxon>
        <taxon>Campylobacterales</taxon>
        <taxon>Arcobacteraceae</taxon>
        <taxon>Halarcobacter</taxon>
    </lineage>
</organism>
<dbReference type="PANTHER" id="PTHR44858">
    <property type="entry name" value="TETRATRICOPEPTIDE REPEAT PROTEIN 6"/>
    <property type="match status" value="1"/>
</dbReference>
<dbReference type="InterPro" id="IPR019734">
    <property type="entry name" value="TPR_rpt"/>
</dbReference>
<protein>
    <submittedName>
        <fullName evidence="5">Membrane protein</fullName>
    </submittedName>
</protein>
<keyword evidence="4" id="KW-0472">Membrane</keyword>
<keyword evidence="4" id="KW-1133">Transmembrane helix</keyword>